<dbReference type="PRINTS" id="PR00830">
    <property type="entry name" value="ENDOLAPTASE"/>
</dbReference>
<dbReference type="GO" id="GO:0051131">
    <property type="term" value="P:chaperone-mediated protein complex assembly"/>
    <property type="evidence" value="ECO:0007669"/>
    <property type="project" value="TreeGrafter"/>
</dbReference>
<name>A0A0E9X8H3_ANGAN</name>
<accession>A0A0E9X8H3</accession>
<sequence>MREKDGSREGSLEVTGQLGDVMKESAKIAYTFARAFFMKEQPDNDFLVASHVHMHVPEGATPKDGPSAGCTIVTALLSLATDTPARQKRGHDRGVSLTGKILPVGGIKEKTIAAKRAGVTCMILPSENKKDFSDLPDFITEGLEVHFVEQYHQIYNIVFPRQ</sequence>
<keyword evidence="3" id="KW-0645">Protease</keyword>
<feature type="domain" description="Lon proteolytic" evidence="4">
    <location>
        <begin position="1"/>
        <end position="161"/>
    </location>
</feature>
<dbReference type="GO" id="GO:0007005">
    <property type="term" value="P:mitochondrion organization"/>
    <property type="evidence" value="ECO:0007669"/>
    <property type="project" value="TreeGrafter"/>
</dbReference>
<comment type="similarity">
    <text evidence="3">Belongs to the peptidase S16 family.</text>
</comment>
<dbReference type="GO" id="GO:0005524">
    <property type="term" value="F:ATP binding"/>
    <property type="evidence" value="ECO:0007669"/>
    <property type="project" value="InterPro"/>
</dbReference>
<dbReference type="InterPro" id="IPR008268">
    <property type="entry name" value="Peptidase_S16_AS"/>
</dbReference>
<dbReference type="PANTHER" id="PTHR43718:SF2">
    <property type="entry name" value="LON PROTEASE HOMOLOG, MITOCHONDRIAL"/>
    <property type="match status" value="1"/>
</dbReference>
<proteinExistence type="inferred from homology"/>
<dbReference type="GO" id="GO:0003697">
    <property type="term" value="F:single-stranded DNA binding"/>
    <property type="evidence" value="ECO:0007669"/>
    <property type="project" value="TreeGrafter"/>
</dbReference>
<feature type="active site" evidence="3">
    <location>
        <position position="67"/>
    </location>
</feature>
<dbReference type="SUPFAM" id="SSF54211">
    <property type="entry name" value="Ribosomal protein S5 domain 2-like"/>
    <property type="match status" value="1"/>
</dbReference>
<dbReference type="GO" id="GO:0004176">
    <property type="term" value="F:ATP-dependent peptidase activity"/>
    <property type="evidence" value="ECO:0007669"/>
    <property type="project" value="UniProtKB-UniRule"/>
</dbReference>
<dbReference type="InterPro" id="IPR008269">
    <property type="entry name" value="Lon_proteolytic"/>
</dbReference>
<dbReference type="GO" id="GO:0004252">
    <property type="term" value="F:serine-type endopeptidase activity"/>
    <property type="evidence" value="ECO:0007669"/>
    <property type="project" value="UniProtKB-UniRule"/>
</dbReference>
<dbReference type="PROSITE" id="PS51786">
    <property type="entry name" value="LON_PROTEOLYTIC"/>
    <property type="match status" value="1"/>
</dbReference>
<evidence type="ECO:0000256" key="3">
    <source>
        <dbReference type="PROSITE-ProRule" id="PRU01122"/>
    </source>
</evidence>
<feature type="active site" evidence="3">
    <location>
        <position position="110"/>
    </location>
</feature>
<reference evidence="5" key="1">
    <citation type="submission" date="2014-11" db="EMBL/GenBank/DDBJ databases">
        <authorList>
            <person name="Amaro Gonzalez C."/>
        </authorList>
    </citation>
    <scope>NUCLEOTIDE SEQUENCE</scope>
</reference>
<dbReference type="Pfam" id="PF05362">
    <property type="entry name" value="Lon_C"/>
    <property type="match status" value="1"/>
</dbReference>
<evidence type="ECO:0000259" key="4">
    <source>
        <dbReference type="PROSITE" id="PS51786"/>
    </source>
</evidence>
<dbReference type="GO" id="GO:0006515">
    <property type="term" value="P:protein quality control for misfolded or incompletely synthesized proteins"/>
    <property type="evidence" value="ECO:0007669"/>
    <property type="project" value="TreeGrafter"/>
</dbReference>
<dbReference type="PANTHER" id="PTHR43718">
    <property type="entry name" value="LON PROTEASE"/>
    <property type="match status" value="1"/>
</dbReference>
<dbReference type="InterPro" id="IPR014721">
    <property type="entry name" value="Ribsml_uS5_D2-typ_fold_subgr"/>
</dbReference>
<dbReference type="Gene3D" id="3.30.230.10">
    <property type="match status" value="1"/>
</dbReference>
<evidence type="ECO:0000313" key="5">
    <source>
        <dbReference type="EMBL" id="JAH97998.1"/>
    </source>
</evidence>
<evidence type="ECO:0000256" key="2">
    <source>
        <dbReference type="ARBA" id="ARBA00022825"/>
    </source>
</evidence>
<keyword evidence="2 3" id="KW-0720">Serine protease</keyword>
<dbReference type="InterPro" id="IPR027065">
    <property type="entry name" value="Lon_Prtase"/>
</dbReference>
<dbReference type="PROSITE" id="PS01046">
    <property type="entry name" value="LON_SER"/>
    <property type="match status" value="1"/>
</dbReference>
<organism evidence="5">
    <name type="scientific">Anguilla anguilla</name>
    <name type="common">European freshwater eel</name>
    <name type="synonym">Muraena anguilla</name>
    <dbReference type="NCBI Taxonomy" id="7936"/>
    <lineage>
        <taxon>Eukaryota</taxon>
        <taxon>Metazoa</taxon>
        <taxon>Chordata</taxon>
        <taxon>Craniata</taxon>
        <taxon>Vertebrata</taxon>
        <taxon>Euteleostomi</taxon>
        <taxon>Actinopterygii</taxon>
        <taxon>Neopterygii</taxon>
        <taxon>Teleostei</taxon>
        <taxon>Anguilliformes</taxon>
        <taxon>Anguillidae</taxon>
        <taxon>Anguilla</taxon>
    </lineage>
</organism>
<dbReference type="AlphaFoldDB" id="A0A0E9X8H3"/>
<keyword evidence="1 3" id="KW-0378">Hydrolase</keyword>
<reference evidence="5" key="2">
    <citation type="journal article" date="2015" name="Fish Shellfish Immunol.">
        <title>Early steps in the European eel (Anguilla anguilla)-Vibrio vulnificus interaction in the gills: Role of the RtxA13 toxin.</title>
        <authorList>
            <person name="Callol A."/>
            <person name="Pajuelo D."/>
            <person name="Ebbesson L."/>
            <person name="Teles M."/>
            <person name="MacKenzie S."/>
            <person name="Amaro C."/>
        </authorList>
    </citation>
    <scope>NUCLEOTIDE SEQUENCE</scope>
</reference>
<dbReference type="InterPro" id="IPR020568">
    <property type="entry name" value="Ribosomal_Su5_D2-typ_SF"/>
</dbReference>
<protein>
    <recommendedName>
        <fullName evidence="4">Lon proteolytic domain-containing protein</fullName>
    </recommendedName>
</protein>
<evidence type="ECO:0000256" key="1">
    <source>
        <dbReference type="ARBA" id="ARBA00022801"/>
    </source>
</evidence>
<dbReference type="EMBL" id="GBXM01010579">
    <property type="protein sequence ID" value="JAH97998.1"/>
    <property type="molecule type" value="Transcribed_RNA"/>
</dbReference>
<dbReference type="GO" id="GO:0005759">
    <property type="term" value="C:mitochondrial matrix"/>
    <property type="evidence" value="ECO:0007669"/>
    <property type="project" value="TreeGrafter"/>
</dbReference>